<dbReference type="Gene3D" id="3.40.50.2000">
    <property type="entry name" value="Glycogen Phosphorylase B"/>
    <property type="match status" value="1"/>
</dbReference>
<feature type="region of interest" description="Disordered" evidence="1">
    <location>
        <begin position="99"/>
        <end position="122"/>
    </location>
</feature>
<dbReference type="GO" id="GO:0016787">
    <property type="term" value="F:hydrolase activity"/>
    <property type="evidence" value="ECO:0007669"/>
    <property type="project" value="UniProtKB-KW"/>
</dbReference>
<evidence type="ECO:0000256" key="1">
    <source>
        <dbReference type="SAM" id="MobiDB-lite"/>
    </source>
</evidence>
<keyword evidence="3" id="KW-1185">Reference proteome</keyword>
<dbReference type="NCBIfam" id="TIGR03590">
    <property type="entry name" value="PseG"/>
    <property type="match status" value="1"/>
</dbReference>
<dbReference type="SUPFAM" id="SSF53756">
    <property type="entry name" value="UDP-Glycosyltransferase/glycogen phosphorylase"/>
    <property type="match status" value="1"/>
</dbReference>
<dbReference type="Gene3D" id="3.40.50.11190">
    <property type="match status" value="1"/>
</dbReference>
<dbReference type="Proteomes" id="UP000662818">
    <property type="component" value="Chromosome"/>
</dbReference>
<accession>A0ABX7PPF9</accession>
<dbReference type="EMBL" id="CP022295">
    <property type="protein sequence ID" value="QSR27845.1"/>
    <property type="molecule type" value="Genomic_DNA"/>
</dbReference>
<organism evidence="2 3">
    <name type="scientific">Nocardioides aromaticivorans</name>
    <dbReference type="NCBI Taxonomy" id="200618"/>
    <lineage>
        <taxon>Bacteria</taxon>
        <taxon>Bacillati</taxon>
        <taxon>Actinomycetota</taxon>
        <taxon>Actinomycetes</taxon>
        <taxon>Propionibacteriales</taxon>
        <taxon>Nocardioidaceae</taxon>
        <taxon>Nocardioides</taxon>
    </lineage>
</organism>
<gene>
    <name evidence="2" type="primary">pseG</name>
    <name evidence="2" type="ORF">CFH99_19660</name>
</gene>
<reference evidence="2 3" key="1">
    <citation type="submission" date="2017-06" db="EMBL/GenBank/DDBJ databases">
        <title>Complete Genome Sequence of the Soil Carbazole-Degrading Bacterium Nocardioides aromaticivorans IC177.</title>
        <authorList>
            <person name="Vejarano F."/>
            <person name="Suzuki-Minakuchi C."/>
            <person name="Ohtsubo Y."/>
            <person name="Tsuda M."/>
            <person name="Okada K."/>
            <person name="Nojiri H."/>
        </authorList>
    </citation>
    <scope>NUCLEOTIDE SEQUENCE [LARGE SCALE GENOMIC DNA]</scope>
    <source>
        <strain evidence="2 3">IC177</strain>
    </source>
</reference>
<dbReference type="InterPro" id="IPR020023">
    <property type="entry name" value="PseG"/>
</dbReference>
<protein>
    <submittedName>
        <fullName evidence="2">UDP-2,4-diacetamido-2,4, 6-trideoxy-beta-L-altropyranose hydrolase</fullName>
    </submittedName>
</protein>
<keyword evidence="2" id="KW-0378">Hydrolase</keyword>
<evidence type="ECO:0000313" key="3">
    <source>
        <dbReference type="Proteomes" id="UP000662818"/>
    </source>
</evidence>
<evidence type="ECO:0000313" key="2">
    <source>
        <dbReference type="EMBL" id="QSR27845.1"/>
    </source>
</evidence>
<proteinExistence type="predicted"/>
<sequence length="594" mass="61657">MRGLPRGGVRQRRRPGRGAGEAEVVRRAVRDVRGVVRGAGAARPGGRGGRLDAHALAGVRAHPQPGPGRGLPRRRAVLLGHGGRLAERALGARRAHGAPRAAALAGPGHRHPRGLGARRADPPARGVRGLTLVAPVVLVRADAGPRIGSGHLVRQLALADLLAARGAEVVVVTTGDDPRITAAGHRSLTVPEQADATGRPWPVAAQLADARATIERAGGAVDVVVVDHYGLDHVWEAEVRRIADRVVAVDDLAGRRREVDLLVDHNWYGAGSAGRYDGTVPDGCELLLGPRYALLHPAYAELRKESSPAAVPPRRLLVSFGGTDPAGETRTVLEALRGRPAFERVEVVVGSPAALAPGLEDLVADVPGAELHVALPSLAPSLQRADLAIGASGTATWERICLQVPAIVTTTAPHQSGVTRALAEAGLTTWAGLVGEVGVDGYRALLDRAAEGALPLPPPLVDGYGAARVAHAVLPTRPTGPDDGLRLRLAGPEDAPVAVARGDDPAGWVAAGNRFASDLVVPDVVVVVVEVDGVPSACLRVTRDGPDVDSTNHIDILDKRAAGIMDDVLDRLVWPCSEGEPTRLAALVPGQGGR</sequence>
<feature type="region of interest" description="Disordered" evidence="1">
    <location>
        <begin position="1"/>
        <end position="22"/>
    </location>
</feature>
<name>A0ABX7PPF9_9ACTN</name>